<dbReference type="EC" id="2.4.1.-" evidence="10"/>
<evidence type="ECO:0000256" key="7">
    <source>
        <dbReference type="ARBA" id="ARBA00022989"/>
    </source>
</evidence>
<evidence type="ECO:0000313" key="12">
    <source>
        <dbReference type="Proteomes" id="UP001557470"/>
    </source>
</evidence>
<evidence type="ECO:0000313" key="11">
    <source>
        <dbReference type="EMBL" id="KAL1021525.1"/>
    </source>
</evidence>
<comment type="subcellular location">
    <subcellularLocation>
        <location evidence="1 10">Golgi apparatus membrane</location>
        <topology evidence="1 10">Single-pass type II membrane protein</topology>
    </subcellularLocation>
</comment>
<dbReference type="GO" id="GO:0000139">
    <property type="term" value="C:Golgi membrane"/>
    <property type="evidence" value="ECO:0007669"/>
    <property type="project" value="UniProtKB-SubCell"/>
</dbReference>
<organism evidence="11 12">
    <name type="scientific">Umbra pygmaea</name>
    <name type="common">Eastern mudminnow</name>
    <dbReference type="NCBI Taxonomy" id="75934"/>
    <lineage>
        <taxon>Eukaryota</taxon>
        <taxon>Metazoa</taxon>
        <taxon>Chordata</taxon>
        <taxon>Craniata</taxon>
        <taxon>Vertebrata</taxon>
        <taxon>Euteleostomi</taxon>
        <taxon>Actinopterygii</taxon>
        <taxon>Neopterygii</taxon>
        <taxon>Teleostei</taxon>
        <taxon>Protacanthopterygii</taxon>
        <taxon>Esociformes</taxon>
        <taxon>Umbridae</taxon>
        <taxon>Umbra</taxon>
    </lineage>
</organism>
<keyword evidence="7" id="KW-1133">Transmembrane helix</keyword>
<comment type="similarity">
    <text evidence="2 10">Belongs to the glycosyltransferase 31 family.</text>
</comment>
<keyword evidence="5" id="KW-0812">Transmembrane</keyword>
<evidence type="ECO:0000256" key="4">
    <source>
        <dbReference type="ARBA" id="ARBA00022679"/>
    </source>
</evidence>
<dbReference type="Gene3D" id="3.90.550.50">
    <property type="match status" value="1"/>
</dbReference>
<evidence type="ECO:0000256" key="1">
    <source>
        <dbReference type="ARBA" id="ARBA00004323"/>
    </source>
</evidence>
<dbReference type="EMBL" id="JAGEUA010000001">
    <property type="protein sequence ID" value="KAL1021525.1"/>
    <property type="molecule type" value="Genomic_DNA"/>
</dbReference>
<evidence type="ECO:0000256" key="2">
    <source>
        <dbReference type="ARBA" id="ARBA00008661"/>
    </source>
</evidence>
<keyword evidence="9" id="KW-0472">Membrane</keyword>
<keyword evidence="8 10" id="KW-0333">Golgi apparatus</keyword>
<keyword evidence="4" id="KW-0808">Transferase</keyword>
<dbReference type="GO" id="GO:0016757">
    <property type="term" value="F:glycosyltransferase activity"/>
    <property type="evidence" value="ECO:0007669"/>
    <property type="project" value="UniProtKB-KW"/>
</dbReference>
<evidence type="ECO:0000256" key="10">
    <source>
        <dbReference type="RuleBase" id="RU363063"/>
    </source>
</evidence>
<dbReference type="PANTHER" id="PTHR11214">
    <property type="entry name" value="BETA-1,3-N-ACETYLGLUCOSAMINYLTRANSFERASE"/>
    <property type="match status" value="1"/>
</dbReference>
<dbReference type="PANTHER" id="PTHR11214:SF378">
    <property type="entry name" value="BETA-1,3-GALACTOSYLTRANSFERASE 4"/>
    <property type="match status" value="1"/>
</dbReference>
<gene>
    <name evidence="11" type="ORF">UPYG_G00014390</name>
</gene>
<dbReference type="InterPro" id="IPR002659">
    <property type="entry name" value="Glyco_trans_31"/>
</dbReference>
<accession>A0ABD0Y0A6</accession>
<comment type="caution">
    <text evidence="11">The sequence shown here is derived from an EMBL/GenBank/DDBJ whole genome shotgun (WGS) entry which is preliminary data.</text>
</comment>
<reference evidence="11 12" key="1">
    <citation type="submission" date="2024-06" db="EMBL/GenBank/DDBJ databases">
        <authorList>
            <person name="Pan Q."/>
            <person name="Wen M."/>
            <person name="Jouanno E."/>
            <person name="Zahm M."/>
            <person name="Klopp C."/>
            <person name="Cabau C."/>
            <person name="Louis A."/>
            <person name="Berthelot C."/>
            <person name="Parey E."/>
            <person name="Roest Crollius H."/>
            <person name="Montfort J."/>
            <person name="Robinson-Rechavi M."/>
            <person name="Bouchez O."/>
            <person name="Lampietro C."/>
            <person name="Lopez Roques C."/>
            <person name="Donnadieu C."/>
            <person name="Postlethwait J."/>
            <person name="Bobe J."/>
            <person name="Verreycken H."/>
            <person name="Guiguen Y."/>
        </authorList>
    </citation>
    <scope>NUCLEOTIDE SEQUENCE [LARGE SCALE GENOMIC DNA]</scope>
    <source>
        <strain evidence="11">Up_M1</strain>
        <tissue evidence="11">Testis</tissue>
    </source>
</reference>
<dbReference type="Pfam" id="PF01762">
    <property type="entry name" value="Galactosyl_T"/>
    <property type="match status" value="1"/>
</dbReference>
<evidence type="ECO:0000256" key="3">
    <source>
        <dbReference type="ARBA" id="ARBA00022676"/>
    </source>
</evidence>
<name>A0ABD0Y0A6_UMBPY</name>
<keyword evidence="6" id="KW-0735">Signal-anchor</keyword>
<keyword evidence="12" id="KW-1185">Reference proteome</keyword>
<evidence type="ECO:0000256" key="9">
    <source>
        <dbReference type="ARBA" id="ARBA00023136"/>
    </source>
</evidence>
<evidence type="ECO:0000256" key="5">
    <source>
        <dbReference type="ARBA" id="ARBA00022692"/>
    </source>
</evidence>
<proteinExistence type="inferred from homology"/>
<sequence>MCNHETFILKPSLQKITYLTGCADTVVALDLSFPERLWIQGFSAEWTTPSVRRVTAFPQHVSATWLLPHTPNEGGCRKTQRREKYRPNDSKRVTCVAAWVLQCLRRQKEVSTALLALLFLDYIESWVTSMSMNTVVEVQGGIKPPQSVPPTRPEEYLLMPSPLVCQRAKPYLITMVTSAPANQRARQAIRDTWGGEVDVRGHRVMTLFMVGVTADPGLAKLLMEEARERGDLVQGRFWDTYSNLTLKTLSMMSWVRRFCTQAHFLAKVDDDVLFNPGALLQYLNRGTVTKSYEHGDLYLGRVHLGVAPDRHPDSKHYLSKEAYSASVFPDYCSGTAYVLSRAALLKISLTAAAMPLPTPLPPEDVFVGLCARTAGLLPSHCSLFSGGPVVPYGRCCYQAMVSIHQIGPREMLQFWADVHSPPPCSLLGLRASLGLCKARALLGTFLRFPLLDTPSVNLT</sequence>
<protein>
    <recommendedName>
        <fullName evidence="10">Hexosyltransferase</fullName>
        <ecNumber evidence="10">2.4.1.-</ecNumber>
    </recommendedName>
</protein>
<dbReference type="AlphaFoldDB" id="A0ABD0Y0A6"/>
<keyword evidence="3 10" id="KW-0328">Glycosyltransferase</keyword>
<dbReference type="FunFam" id="3.90.550.50:FF:000055">
    <property type="entry name" value="Hexosyltransferase"/>
    <property type="match status" value="1"/>
</dbReference>
<evidence type="ECO:0000256" key="6">
    <source>
        <dbReference type="ARBA" id="ARBA00022968"/>
    </source>
</evidence>
<dbReference type="Proteomes" id="UP001557470">
    <property type="component" value="Unassembled WGS sequence"/>
</dbReference>
<evidence type="ECO:0000256" key="8">
    <source>
        <dbReference type="ARBA" id="ARBA00023034"/>
    </source>
</evidence>